<dbReference type="InterPro" id="IPR029039">
    <property type="entry name" value="Flavoprotein-like_sf"/>
</dbReference>
<evidence type="ECO:0000256" key="5">
    <source>
        <dbReference type="SAM" id="Phobius"/>
    </source>
</evidence>
<dbReference type="Gene3D" id="3.40.50.360">
    <property type="match status" value="1"/>
</dbReference>
<dbReference type="PROSITE" id="PS50902">
    <property type="entry name" value="FLAVODOXIN_LIKE"/>
    <property type="match status" value="1"/>
</dbReference>
<keyword evidence="3" id="KW-0288">FMN</keyword>
<accession>A0A1N6P7X1</accession>
<dbReference type="InterPro" id="IPR001094">
    <property type="entry name" value="Flavdoxin-like"/>
</dbReference>
<dbReference type="SUPFAM" id="SSF52218">
    <property type="entry name" value="Flavoproteins"/>
    <property type="match status" value="1"/>
</dbReference>
<dbReference type="STRING" id="49186.SAMN05421647_101845"/>
<keyword evidence="4" id="KW-0813">Transport</keyword>
<evidence type="ECO:0000313" key="7">
    <source>
        <dbReference type="EMBL" id="SIQ00409.1"/>
    </source>
</evidence>
<keyword evidence="5" id="KW-1133">Transmembrane helix</keyword>
<keyword evidence="5" id="KW-0812">Transmembrane</keyword>
<evidence type="ECO:0000313" key="8">
    <source>
        <dbReference type="Proteomes" id="UP000186895"/>
    </source>
</evidence>
<dbReference type="RefSeq" id="WP_076461069.1">
    <property type="nucleotide sequence ID" value="NZ_FTMN01000001.1"/>
</dbReference>
<name>A0A1N6P7X1_9GAMM</name>
<dbReference type="InterPro" id="IPR008254">
    <property type="entry name" value="Flavodoxin/NO_synth"/>
</dbReference>
<evidence type="ECO:0000256" key="3">
    <source>
        <dbReference type="ARBA" id="ARBA00022643"/>
    </source>
</evidence>
<gene>
    <name evidence="7" type="ORF">SAMN05421647_101845</name>
</gene>
<proteinExistence type="predicted"/>
<keyword evidence="5" id="KW-0472">Membrane</keyword>
<evidence type="ECO:0000259" key="6">
    <source>
        <dbReference type="PROSITE" id="PS50902"/>
    </source>
</evidence>
<dbReference type="EMBL" id="FTMN01000001">
    <property type="protein sequence ID" value="SIQ00409.1"/>
    <property type="molecule type" value="Genomic_DNA"/>
</dbReference>
<dbReference type="AlphaFoldDB" id="A0A1N6P7X1"/>
<dbReference type="PRINTS" id="PR00369">
    <property type="entry name" value="FLAVODOXIN"/>
</dbReference>
<dbReference type="GO" id="GO:0010181">
    <property type="term" value="F:FMN binding"/>
    <property type="evidence" value="ECO:0007669"/>
    <property type="project" value="InterPro"/>
</dbReference>
<evidence type="ECO:0000256" key="2">
    <source>
        <dbReference type="ARBA" id="ARBA00022630"/>
    </source>
</evidence>
<dbReference type="PANTHER" id="PTHR19384">
    <property type="entry name" value="NITRIC OXIDE SYNTHASE-RELATED"/>
    <property type="match status" value="1"/>
</dbReference>
<dbReference type="GO" id="GO:0050660">
    <property type="term" value="F:flavin adenine dinucleotide binding"/>
    <property type="evidence" value="ECO:0007669"/>
    <property type="project" value="TreeGrafter"/>
</dbReference>
<sequence length="206" mass="22504">MKIGVKTLLLLLGLALVLVWQLGSVDTDRRWLASLALVAYALVLWRGLRRARSDDTQSAGRQDYWIAYGTETGTARQLAQETRKRLRKAGFSAEVVALNRLASVSPPDKALLMVVSTTGDGDPPKTGIGWDDEGVSAAFAHRPFAVLALGDRSYPRFCAFGLDVTHSMQQAGAQPLFATVQVSQADPRMLDVWYRQLLQEATVSSA</sequence>
<comment type="cofactor">
    <cofactor evidence="1">
        <name>FMN</name>
        <dbReference type="ChEBI" id="CHEBI:58210"/>
    </cofactor>
</comment>
<protein>
    <submittedName>
        <fullName evidence="7">Sulfite reductase (NADPH) flavoprotein alpha-component</fullName>
    </submittedName>
</protein>
<dbReference type="eggNOG" id="COG0369">
    <property type="taxonomic scope" value="Bacteria"/>
</dbReference>
<dbReference type="Proteomes" id="UP000186895">
    <property type="component" value="Unassembled WGS sequence"/>
</dbReference>
<organism evidence="7 8">
    <name type="scientific">Marinobacterium stanieri</name>
    <dbReference type="NCBI Taxonomy" id="49186"/>
    <lineage>
        <taxon>Bacteria</taxon>
        <taxon>Pseudomonadati</taxon>
        <taxon>Pseudomonadota</taxon>
        <taxon>Gammaproteobacteria</taxon>
        <taxon>Oceanospirillales</taxon>
        <taxon>Oceanospirillaceae</taxon>
        <taxon>Marinobacterium</taxon>
    </lineage>
</organism>
<feature type="domain" description="Flavodoxin-like" evidence="6">
    <location>
        <begin position="64"/>
        <end position="198"/>
    </location>
</feature>
<keyword evidence="4" id="KW-0249">Electron transport</keyword>
<dbReference type="GO" id="GO:0005829">
    <property type="term" value="C:cytosol"/>
    <property type="evidence" value="ECO:0007669"/>
    <property type="project" value="TreeGrafter"/>
</dbReference>
<feature type="transmembrane region" description="Helical" evidence="5">
    <location>
        <begin position="31"/>
        <end position="48"/>
    </location>
</feature>
<dbReference type="Pfam" id="PF00258">
    <property type="entry name" value="Flavodoxin_1"/>
    <property type="match status" value="1"/>
</dbReference>
<reference evidence="7 8" key="1">
    <citation type="submission" date="2017-01" db="EMBL/GenBank/DDBJ databases">
        <authorList>
            <person name="Mah S.A."/>
            <person name="Swanson W.J."/>
            <person name="Moy G.W."/>
            <person name="Vacquier V.D."/>
        </authorList>
    </citation>
    <scope>NUCLEOTIDE SEQUENCE [LARGE SCALE GENOMIC DNA]</scope>
    <source>
        <strain evidence="7 8">DSM 7027</strain>
    </source>
</reference>
<dbReference type="GO" id="GO:0016491">
    <property type="term" value="F:oxidoreductase activity"/>
    <property type="evidence" value="ECO:0007669"/>
    <property type="project" value="TreeGrafter"/>
</dbReference>
<keyword evidence="2" id="KW-0285">Flavoprotein</keyword>
<evidence type="ECO:0000256" key="4">
    <source>
        <dbReference type="ARBA" id="ARBA00022982"/>
    </source>
</evidence>
<dbReference type="PANTHER" id="PTHR19384:SF128">
    <property type="entry name" value="NADPH OXIDOREDUCTASE A"/>
    <property type="match status" value="1"/>
</dbReference>
<evidence type="ECO:0000256" key="1">
    <source>
        <dbReference type="ARBA" id="ARBA00001917"/>
    </source>
</evidence>
<keyword evidence="8" id="KW-1185">Reference proteome</keyword>